<dbReference type="Pfam" id="PF13509">
    <property type="entry name" value="S1_2"/>
    <property type="match status" value="2"/>
</dbReference>
<dbReference type="Gene3D" id="2.40.50.140">
    <property type="entry name" value="Nucleic acid-binding proteins"/>
    <property type="match status" value="2"/>
</dbReference>
<dbReference type="InterPro" id="IPR048587">
    <property type="entry name" value="CvfB_S1_3rd"/>
</dbReference>
<dbReference type="PIRSF" id="PIRSF012524">
    <property type="entry name" value="YitL_S1"/>
    <property type="match status" value="1"/>
</dbReference>
<organism evidence="3 4">
    <name type="scientific">Anaerosporobacter mobilis DSM 15930</name>
    <dbReference type="NCBI Taxonomy" id="1120996"/>
    <lineage>
        <taxon>Bacteria</taxon>
        <taxon>Bacillati</taxon>
        <taxon>Bacillota</taxon>
        <taxon>Clostridia</taxon>
        <taxon>Lachnospirales</taxon>
        <taxon>Lachnospiraceae</taxon>
        <taxon>Anaerosporobacter</taxon>
    </lineage>
</organism>
<name>A0A1M7J6M9_9FIRM</name>
<dbReference type="AlphaFoldDB" id="A0A1M7J6M9"/>
<feature type="domain" description="S1 motif" evidence="2">
    <location>
        <begin position="152"/>
        <end position="213"/>
    </location>
</feature>
<dbReference type="InterPro" id="IPR039566">
    <property type="entry name" value="CvfB_S1_st"/>
</dbReference>
<dbReference type="GO" id="GO:0003676">
    <property type="term" value="F:nucleic acid binding"/>
    <property type="evidence" value="ECO:0007669"/>
    <property type="project" value="InterPro"/>
</dbReference>
<evidence type="ECO:0000313" key="4">
    <source>
        <dbReference type="Proteomes" id="UP000184038"/>
    </source>
</evidence>
<dbReference type="InterPro" id="IPR036388">
    <property type="entry name" value="WH-like_DNA-bd_sf"/>
</dbReference>
<dbReference type="PANTHER" id="PTHR37296">
    <property type="entry name" value="CONSERVED VIRULENCE FACTOR B"/>
    <property type="match status" value="1"/>
</dbReference>
<dbReference type="STRING" id="1120996.SAMN02746066_02148"/>
<dbReference type="InterPro" id="IPR014464">
    <property type="entry name" value="CvfB_fam"/>
</dbReference>
<dbReference type="Proteomes" id="UP000184038">
    <property type="component" value="Unassembled WGS sequence"/>
</dbReference>
<dbReference type="RefSeq" id="WP_073287378.1">
    <property type="nucleotide sequence ID" value="NZ_FRCP01000010.1"/>
</dbReference>
<sequence>MHLGEIQTLKINRFVEFGAYLVDVDSNADGASVKNGEVLLPKKQLPERAKENDTIEVFLYKDSEDRMIATTTIPPLTIGNLSVLTVKEVASIGAFLDWGLSKDLLLPFKEQTSQVKVGDQILVSLYIDKSNRLCATMKVYEYLQTDSPYQKDDKVEGIVYELSRNFGTFVAVDSKYSALIPKNELFVNYKPGDLISARVINVREDGKLNLSIREKSYLQLDEDATVVFEALKSSNGFLPYNDKSDPEDIKNKFNLSKNAFKRAIGRLFKNKQITIEDDGIHLV</sequence>
<dbReference type="InterPro" id="IPR003029">
    <property type="entry name" value="S1_domain"/>
</dbReference>
<dbReference type="PANTHER" id="PTHR37296:SF1">
    <property type="entry name" value="CONSERVED VIRULENCE FACTOR B"/>
    <property type="match status" value="1"/>
</dbReference>
<dbReference type="InterPro" id="IPR040764">
    <property type="entry name" value="CvfB_WH"/>
</dbReference>
<evidence type="ECO:0000313" key="3">
    <source>
        <dbReference type="EMBL" id="SHM48107.1"/>
    </source>
</evidence>
<dbReference type="Pfam" id="PF17783">
    <property type="entry name" value="WHD_CvfB"/>
    <property type="match status" value="1"/>
</dbReference>
<dbReference type="Gene3D" id="1.10.10.10">
    <property type="entry name" value="Winged helix-like DNA-binding domain superfamily/Winged helix DNA-binding domain"/>
    <property type="match status" value="1"/>
</dbReference>
<dbReference type="EMBL" id="FRCP01000010">
    <property type="protein sequence ID" value="SHM48107.1"/>
    <property type="molecule type" value="Genomic_DNA"/>
</dbReference>
<comment type="similarity">
    <text evidence="1">Belongs to the CvfB family.</text>
</comment>
<proteinExistence type="inferred from homology"/>
<dbReference type="InterPro" id="IPR012340">
    <property type="entry name" value="NA-bd_OB-fold"/>
</dbReference>
<accession>A0A1M7J6M9</accession>
<dbReference type="SUPFAM" id="SSF50249">
    <property type="entry name" value="Nucleic acid-binding proteins"/>
    <property type="match status" value="1"/>
</dbReference>
<gene>
    <name evidence="3" type="ORF">SAMN02746066_02148</name>
</gene>
<keyword evidence="4" id="KW-1185">Reference proteome</keyword>
<evidence type="ECO:0000259" key="2">
    <source>
        <dbReference type="PROSITE" id="PS50126"/>
    </source>
</evidence>
<evidence type="ECO:0000256" key="1">
    <source>
        <dbReference type="PIRNR" id="PIRNR012524"/>
    </source>
</evidence>
<dbReference type="OrthoDB" id="9801597at2"/>
<dbReference type="Pfam" id="PF21543">
    <property type="entry name" value="CvfB_2nd"/>
    <property type="match status" value="1"/>
</dbReference>
<dbReference type="SMART" id="SM00316">
    <property type="entry name" value="S1"/>
    <property type="match status" value="3"/>
</dbReference>
<dbReference type="PROSITE" id="PS50126">
    <property type="entry name" value="S1"/>
    <property type="match status" value="1"/>
</dbReference>
<reference evidence="3 4" key="1">
    <citation type="submission" date="2016-11" db="EMBL/GenBank/DDBJ databases">
        <authorList>
            <person name="Jaros S."/>
            <person name="Januszkiewicz K."/>
            <person name="Wedrychowicz H."/>
        </authorList>
    </citation>
    <scope>NUCLEOTIDE SEQUENCE [LARGE SCALE GENOMIC DNA]</scope>
    <source>
        <strain evidence="3 4">DSM 15930</strain>
    </source>
</reference>
<protein>
    <recommendedName>
        <fullName evidence="2">S1 motif domain-containing protein</fullName>
    </recommendedName>
</protein>